<dbReference type="Pfam" id="PF01435">
    <property type="entry name" value="Peptidase_M48"/>
    <property type="match status" value="1"/>
</dbReference>
<dbReference type="AlphaFoldDB" id="A0A2R6ABH0"/>
<protein>
    <recommendedName>
        <fullName evidence="12">Protease HtpX homolog</fullName>
        <ecNumber evidence="12">3.4.24.-</ecNumber>
    </recommendedName>
</protein>
<evidence type="ECO:0000256" key="7">
    <source>
        <dbReference type="ARBA" id="ARBA00022801"/>
    </source>
</evidence>
<keyword evidence="10 12" id="KW-0482">Metalloprotease</keyword>
<dbReference type="GO" id="GO:0008270">
    <property type="term" value="F:zinc ion binding"/>
    <property type="evidence" value="ECO:0007669"/>
    <property type="project" value="UniProtKB-UniRule"/>
</dbReference>
<keyword evidence="5 12" id="KW-0812">Transmembrane</keyword>
<accession>A0A2R6ABH0</accession>
<evidence type="ECO:0000256" key="1">
    <source>
        <dbReference type="ARBA" id="ARBA00004651"/>
    </source>
</evidence>
<evidence type="ECO:0000256" key="9">
    <source>
        <dbReference type="ARBA" id="ARBA00022989"/>
    </source>
</evidence>
<dbReference type="InterPro" id="IPR001915">
    <property type="entry name" value="Peptidase_M48"/>
</dbReference>
<feature type="transmembrane region" description="Helical" evidence="12">
    <location>
        <begin position="172"/>
        <end position="198"/>
    </location>
</feature>
<feature type="domain" description="Peptidase M48" evidence="13">
    <location>
        <begin position="99"/>
        <end position="306"/>
    </location>
</feature>
<feature type="transmembrane region" description="Helical" evidence="12">
    <location>
        <begin position="20"/>
        <end position="52"/>
    </location>
</feature>
<dbReference type="GO" id="GO:0004222">
    <property type="term" value="F:metalloendopeptidase activity"/>
    <property type="evidence" value="ECO:0007669"/>
    <property type="project" value="UniProtKB-UniRule"/>
</dbReference>
<evidence type="ECO:0000256" key="12">
    <source>
        <dbReference type="HAMAP-Rule" id="MF_00188"/>
    </source>
</evidence>
<comment type="similarity">
    <text evidence="2 12">Belongs to the peptidase M48B family.</text>
</comment>
<dbReference type="EC" id="3.4.24.-" evidence="12"/>
<evidence type="ECO:0000313" key="15">
    <source>
        <dbReference type="Proteomes" id="UP000240880"/>
    </source>
</evidence>
<keyword evidence="11 12" id="KW-0472">Membrane</keyword>
<dbReference type="GO" id="GO:0006508">
    <property type="term" value="P:proteolysis"/>
    <property type="evidence" value="ECO:0007669"/>
    <property type="project" value="UniProtKB-KW"/>
</dbReference>
<keyword evidence="4 12" id="KW-0645">Protease</keyword>
<dbReference type="PANTHER" id="PTHR43221">
    <property type="entry name" value="PROTEASE HTPX"/>
    <property type="match status" value="1"/>
</dbReference>
<name>A0A2R6ABH0_9ARCH</name>
<feature type="binding site" evidence="12">
    <location>
        <position position="166"/>
    </location>
    <ligand>
        <name>Zn(2+)</name>
        <dbReference type="ChEBI" id="CHEBI:29105"/>
        <note>catalytic</note>
    </ligand>
</feature>
<dbReference type="Proteomes" id="UP000240880">
    <property type="component" value="Unassembled WGS sequence"/>
</dbReference>
<evidence type="ECO:0000256" key="4">
    <source>
        <dbReference type="ARBA" id="ARBA00022670"/>
    </source>
</evidence>
<comment type="subcellular location">
    <subcellularLocation>
        <location evidence="1 12">Cell membrane</location>
        <topology evidence="1 12">Multi-pass membrane protein</topology>
    </subcellularLocation>
</comment>
<sequence>MTQSQAKIVNKRLKSRFFGYLFMSFSVYLKAALLFALLTAFLLLVGFIVGYYVLGAPILSVLVFMLAISVIMNAVSYFYGPKMILTLSGARLVSPNELPRVYSILEEVSRSAGIPTPKLGVSNQPQPNAFTTGRSKKDSVVVVTSGLLKVMDENELRGVLAHEVGHIVHRDVAIATLASTLATAITYMADIVFFSLLFGGGSRREGNGAAGLFAVIFAPFAASMVQLALSRSREYYADEESAKLTQRPDYLVSALRKIEEYIRRGVPLNAPSSTSALWISNPFRGAMSDLFSTHPATEKRIKRLIELSRKMGYYF</sequence>
<dbReference type="EMBL" id="NEXC01000015">
    <property type="protein sequence ID" value="PSN83760.1"/>
    <property type="molecule type" value="Genomic_DNA"/>
</dbReference>
<feature type="binding site" evidence="12">
    <location>
        <position position="234"/>
    </location>
    <ligand>
        <name>Zn(2+)</name>
        <dbReference type="ChEBI" id="CHEBI:29105"/>
        <note>catalytic</note>
    </ligand>
</feature>
<evidence type="ECO:0000256" key="11">
    <source>
        <dbReference type="ARBA" id="ARBA00023136"/>
    </source>
</evidence>
<dbReference type="Gene3D" id="3.30.2010.10">
    <property type="entry name" value="Metalloproteases ('zincins'), catalytic domain"/>
    <property type="match status" value="1"/>
</dbReference>
<organism evidence="14 15">
    <name type="scientific">Candidatus Marsarchaeota G1 archaeon OSP_D</name>
    <dbReference type="NCBI Taxonomy" id="1978155"/>
    <lineage>
        <taxon>Archaea</taxon>
        <taxon>Candidatus Marsarchaeota</taxon>
        <taxon>Candidatus Marsarchaeota group 1</taxon>
    </lineage>
</organism>
<keyword evidence="3 12" id="KW-1003">Cell membrane</keyword>
<feature type="transmembrane region" description="Helical" evidence="12">
    <location>
        <begin position="210"/>
        <end position="229"/>
    </location>
</feature>
<evidence type="ECO:0000256" key="5">
    <source>
        <dbReference type="ARBA" id="ARBA00022692"/>
    </source>
</evidence>
<keyword evidence="6 12" id="KW-0479">Metal-binding</keyword>
<evidence type="ECO:0000256" key="2">
    <source>
        <dbReference type="ARBA" id="ARBA00009779"/>
    </source>
</evidence>
<keyword evidence="8 12" id="KW-0862">Zinc</keyword>
<evidence type="ECO:0000256" key="3">
    <source>
        <dbReference type="ARBA" id="ARBA00022475"/>
    </source>
</evidence>
<feature type="active site" evidence="12">
    <location>
        <position position="163"/>
    </location>
</feature>
<evidence type="ECO:0000313" key="14">
    <source>
        <dbReference type="EMBL" id="PSN83760.1"/>
    </source>
</evidence>
<keyword evidence="7 12" id="KW-0378">Hydrolase</keyword>
<proteinExistence type="inferred from homology"/>
<dbReference type="PANTHER" id="PTHR43221:SF1">
    <property type="entry name" value="PROTEASE HTPX"/>
    <property type="match status" value="1"/>
</dbReference>
<keyword evidence="9 12" id="KW-1133">Transmembrane helix</keyword>
<feature type="transmembrane region" description="Helical" evidence="12">
    <location>
        <begin position="58"/>
        <end position="79"/>
    </location>
</feature>
<evidence type="ECO:0000259" key="13">
    <source>
        <dbReference type="Pfam" id="PF01435"/>
    </source>
</evidence>
<comment type="cofactor">
    <cofactor evidence="12">
        <name>Zn(2+)</name>
        <dbReference type="ChEBI" id="CHEBI:29105"/>
    </cofactor>
    <text evidence="12">Binds 1 zinc ion per subunit.</text>
</comment>
<feature type="binding site" evidence="12">
    <location>
        <position position="162"/>
    </location>
    <ligand>
        <name>Zn(2+)</name>
        <dbReference type="ChEBI" id="CHEBI:29105"/>
        <note>catalytic</note>
    </ligand>
</feature>
<comment type="caution">
    <text evidence="14">The sequence shown here is derived from an EMBL/GenBank/DDBJ whole genome shotgun (WGS) entry which is preliminary data.</text>
</comment>
<gene>
    <name evidence="12" type="primary">htpX</name>
    <name evidence="14" type="ORF">B9Q01_03455</name>
</gene>
<reference evidence="14 15" key="1">
    <citation type="submission" date="2017-04" db="EMBL/GenBank/DDBJ databases">
        <title>Novel microbial lineages endemic to geothermal iron-oxide mats fill important gaps in the evolutionary history of Archaea.</title>
        <authorList>
            <person name="Jay Z.J."/>
            <person name="Beam J.P."/>
            <person name="Dlakic M."/>
            <person name="Rusch D.B."/>
            <person name="Kozubal M.A."/>
            <person name="Inskeep W.P."/>
        </authorList>
    </citation>
    <scope>NUCLEOTIDE SEQUENCE [LARGE SCALE GENOMIC DNA]</scope>
    <source>
        <strain evidence="14">OSP_D</strain>
    </source>
</reference>
<dbReference type="GO" id="GO:0005886">
    <property type="term" value="C:plasma membrane"/>
    <property type="evidence" value="ECO:0007669"/>
    <property type="project" value="UniProtKB-SubCell"/>
</dbReference>
<dbReference type="InterPro" id="IPR050083">
    <property type="entry name" value="HtpX_protease"/>
</dbReference>
<dbReference type="HAMAP" id="MF_00188">
    <property type="entry name" value="Pept_M48_protease_HtpX"/>
    <property type="match status" value="1"/>
</dbReference>
<evidence type="ECO:0000256" key="8">
    <source>
        <dbReference type="ARBA" id="ARBA00022833"/>
    </source>
</evidence>
<dbReference type="InterPro" id="IPR022919">
    <property type="entry name" value="Pept_M48_protease_HtpX"/>
</dbReference>
<evidence type="ECO:0000256" key="10">
    <source>
        <dbReference type="ARBA" id="ARBA00023049"/>
    </source>
</evidence>
<evidence type="ECO:0000256" key="6">
    <source>
        <dbReference type="ARBA" id="ARBA00022723"/>
    </source>
</evidence>